<evidence type="ECO:0000256" key="8">
    <source>
        <dbReference type="ARBA" id="ARBA00023128"/>
    </source>
</evidence>
<evidence type="ECO:0000313" key="13">
    <source>
        <dbReference type="RefSeq" id="XP_026283480.1"/>
    </source>
</evidence>
<keyword evidence="4 10" id="KW-0812">Transmembrane</keyword>
<dbReference type="PANTHER" id="PTHR46131">
    <property type="entry name" value="SD08549P"/>
    <property type="match status" value="1"/>
</dbReference>
<evidence type="ECO:0000256" key="4">
    <source>
        <dbReference type="ARBA" id="ARBA00022692"/>
    </source>
</evidence>
<dbReference type="SUPFAM" id="SSF103506">
    <property type="entry name" value="Mitochondrial carrier"/>
    <property type="match status" value="1"/>
</dbReference>
<keyword evidence="8" id="KW-0496">Mitochondrion</keyword>
<evidence type="ECO:0000313" key="15">
    <source>
        <dbReference type="RefSeq" id="XP_052130259.1"/>
    </source>
</evidence>
<evidence type="ECO:0000313" key="14">
    <source>
        <dbReference type="RefSeq" id="XP_026283483.1"/>
    </source>
</evidence>
<accession>A0A6J1SVW8</accession>
<dbReference type="PANTHER" id="PTHR46131:SF1">
    <property type="entry name" value="SD08549P"/>
    <property type="match status" value="1"/>
</dbReference>
<keyword evidence="9 10" id="KW-0472">Membrane</keyword>
<organism evidence="12 13">
    <name type="scientific">Frankliniella occidentalis</name>
    <name type="common">Western flower thrips</name>
    <name type="synonym">Euthrips occidentalis</name>
    <dbReference type="NCBI Taxonomy" id="133901"/>
    <lineage>
        <taxon>Eukaryota</taxon>
        <taxon>Metazoa</taxon>
        <taxon>Ecdysozoa</taxon>
        <taxon>Arthropoda</taxon>
        <taxon>Hexapoda</taxon>
        <taxon>Insecta</taxon>
        <taxon>Pterygota</taxon>
        <taxon>Neoptera</taxon>
        <taxon>Paraneoptera</taxon>
        <taxon>Thysanoptera</taxon>
        <taxon>Terebrantia</taxon>
        <taxon>Thripoidea</taxon>
        <taxon>Thripidae</taxon>
        <taxon>Frankliniella</taxon>
    </lineage>
</organism>
<dbReference type="RefSeq" id="XP_052130262.1">
    <property type="nucleotide sequence ID" value="XM_052274302.1"/>
</dbReference>
<dbReference type="InterPro" id="IPR052465">
    <property type="entry name" value="Mito_NAD+_Carrier"/>
</dbReference>
<evidence type="ECO:0000256" key="1">
    <source>
        <dbReference type="ARBA" id="ARBA00004448"/>
    </source>
</evidence>
<dbReference type="GO" id="GO:0005743">
    <property type="term" value="C:mitochondrial inner membrane"/>
    <property type="evidence" value="ECO:0007669"/>
    <property type="project" value="UniProtKB-SubCell"/>
</dbReference>
<name>A0A6J1SVW8_FRAOC</name>
<dbReference type="Proteomes" id="UP000504606">
    <property type="component" value="Unplaced"/>
</dbReference>
<dbReference type="KEGG" id="foc:113209925"/>
<evidence type="ECO:0000256" key="6">
    <source>
        <dbReference type="ARBA" id="ARBA00022792"/>
    </source>
</evidence>
<reference evidence="13 14" key="1">
    <citation type="submission" date="2025-04" db="UniProtKB">
        <authorList>
            <consortium name="RefSeq"/>
        </authorList>
    </citation>
    <scope>IDENTIFICATION</scope>
    <source>
        <tissue evidence="13 14">Whole organism</tissue>
    </source>
</reference>
<feature type="repeat" description="Solcar" evidence="10">
    <location>
        <begin position="22"/>
        <end position="102"/>
    </location>
</feature>
<evidence type="ECO:0000256" key="3">
    <source>
        <dbReference type="ARBA" id="ARBA00022448"/>
    </source>
</evidence>
<comment type="subcellular location">
    <subcellularLocation>
        <location evidence="1">Mitochondrion inner membrane</location>
        <topology evidence="1">Multi-pass membrane protein</topology>
    </subcellularLocation>
</comment>
<dbReference type="Gene3D" id="1.50.40.10">
    <property type="entry name" value="Mitochondrial carrier domain"/>
    <property type="match status" value="1"/>
</dbReference>
<dbReference type="OrthoDB" id="2139348at2759"/>
<protein>
    <submittedName>
        <fullName evidence="13 14">Mitochondrial nicotinamide adenine dinucleotide transporter SLC25A51</fullName>
    </submittedName>
</protein>
<comment type="similarity">
    <text evidence="2 11">Belongs to the mitochondrial carrier (TC 2.A.29) family.</text>
</comment>
<evidence type="ECO:0000256" key="2">
    <source>
        <dbReference type="ARBA" id="ARBA00006375"/>
    </source>
</evidence>
<dbReference type="InterPro" id="IPR018108">
    <property type="entry name" value="MCP_transmembrane"/>
</dbReference>
<feature type="repeat" description="Solcar" evidence="10">
    <location>
        <begin position="109"/>
        <end position="194"/>
    </location>
</feature>
<dbReference type="GeneID" id="113209925"/>
<dbReference type="InterPro" id="IPR023395">
    <property type="entry name" value="MCP_dom_sf"/>
</dbReference>
<keyword evidence="6" id="KW-0999">Mitochondrion inner membrane</keyword>
<proteinExistence type="inferred from homology"/>
<evidence type="ECO:0000313" key="12">
    <source>
        <dbReference type="Proteomes" id="UP000504606"/>
    </source>
</evidence>
<keyword evidence="3 11" id="KW-0813">Transport</keyword>
<dbReference type="GO" id="GO:0051724">
    <property type="term" value="F:NAD transmembrane transporter activity"/>
    <property type="evidence" value="ECO:0007669"/>
    <property type="project" value="TreeGrafter"/>
</dbReference>
<dbReference type="AlphaFoldDB" id="A0A6J1SVW8"/>
<evidence type="ECO:0000256" key="11">
    <source>
        <dbReference type="RuleBase" id="RU000488"/>
    </source>
</evidence>
<dbReference type="PROSITE" id="PS50920">
    <property type="entry name" value="SOLCAR"/>
    <property type="match status" value="2"/>
</dbReference>
<keyword evidence="7" id="KW-1133">Transmembrane helix</keyword>
<dbReference type="Pfam" id="PF00153">
    <property type="entry name" value="Mito_carr"/>
    <property type="match status" value="3"/>
</dbReference>
<gene>
    <name evidence="13 14 15 16 17" type="primary">LOC113209925</name>
</gene>
<evidence type="ECO:0000256" key="10">
    <source>
        <dbReference type="PROSITE-ProRule" id="PRU00282"/>
    </source>
</evidence>
<keyword evidence="12" id="KW-1185">Reference proteome</keyword>
<evidence type="ECO:0000256" key="5">
    <source>
        <dbReference type="ARBA" id="ARBA00022737"/>
    </source>
</evidence>
<dbReference type="RefSeq" id="XP_026283483.1">
    <property type="nucleotide sequence ID" value="XM_026427698.2"/>
</dbReference>
<dbReference type="RefSeq" id="XP_026283480.1">
    <property type="nucleotide sequence ID" value="XM_026427695.2"/>
</dbReference>
<keyword evidence="5" id="KW-0677">Repeat</keyword>
<evidence type="ECO:0000256" key="7">
    <source>
        <dbReference type="ARBA" id="ARBA00022989"/>
    </source>
</evidence>
<evidence type="ECO:0000256" key="9">
    <source>
        <dbReference type="ARBA" id="ARBA00023136"/>
    </source>
</evidence>
<sequence>MGGNPPFVSELIKFVTSVPQPHGDWREFVCGLSAAFVNITITFPINKIIFRQIIHDVGVSRAIQQLSHEGVFFLYRGILPPLCQKSVSLSLMFGVYEECRIPMMKSNIPSYIANPSAAVIAGSIEALLTPFERVQTLLQDRSYHQHFQNMRHAFRILGAEYGFREYYRGLTPILLRNGPSNALFFYLRGEAKLRLPSSDKWWGELTKDFFSGAVIGAFLSCVFYPCNVLKFHMQSRLGVPFQSITEAFVDIYNERNRSILKLYRGFHLNCTRAFISWGVINVAYEWSKSVLY</sequence>
<dbReference type="RefSeq" id="XP_052130260.1">
    <property type="nucleotide sequence ID" value="XM_052274300.1"/>
</dbReference>
<evidence type="ECO:0000313" key="16">
    <source>
        <dbReference type="RefSeq" id="XP_052130260.1"/>
    </source>
</evidence>
<dbReference type="RefSeq" id="XP_052130259.1">
    <property type="nucleotide sequence ID" value="XM_052274299.1"/>
</dbReference>
<evidence type="ECO:0000313" key="17">
    <source>
        <dbReference type="RefSeq" id="XP_052130262.1"/>
    </source>
</evidence>